<dbReference type="EMBL" id="LRGB01001751">
    <property type="protein sequence ID" value="KZS10685.1"/>
    <property type="molecule type" value="Genomic_DNA"/>
</dbReference>
<dbReference type="Proteomes" id="UP000076858">
    <property type="component" value="Unassembled WGS sequence"/>
</dbReference>
<dbReference type="InterPro" id="IPR050409">
    <property type="entry name" value="E3_ubiq-protein_ligase"/>
</dbReference>
<dbReference type="InterPro" id="IPR000569">
    <property type="entry name" value="HECT_dom"/>
</dbReference>
<feature type="domain" description="HECT" evidence="7">
    <location>
        <begin position="1"/>
        <end position="161"/>
    </location>
</feature>
<dbReference type="PANTHER" id="PTHR11254">
    <property type="entry name" value="HECT DOMAIN UBIQUITIN-PROTEIN LIGASE"/>
    <property type="match status" value="1"/>
</dbReference>
<keyword evidence="4" id="KW-0808">Transferase</keyword>
<dbReference type="GO" id="GO:0043161">
    <property type="term" value="P:proteasome-mediated ubiquitin-dependent protein catabolic process"/>
    <property type="evidence" value="ECO:0007669"/>
    <property type="project" value="TreeGrafter"/>
</dbReference>
<evidence type="ECO:0000313" key="9">
    <source>
        <dbReference type="Proteomes" id="UP000076858"/>
    </source>
</evidence>
<evidence type="ECO:0000313" key="8">
    <source>
        <dbReference type="EMBL" id="KZS10685.1"/>
    </source>
</evidence>
<organism evidence="8 9">
    <name type="scientific">Daphnia magna</name>
    <dbReference type="NCBI Taxonomy" id="35525"/>
    <lineage>
        <taxon>Eukaryota</taxon>
        <taxon>Metazoa</taxon>
        <taxon>Ecdysozoa</taxon>
        <taxon>Arthropoda</taxon>
        <taxon>Crustacea</taxon>
        <taxon>Branchiopoda</taxon>
        <taxon>Diplostraca</taxon>
        <taxon>Cladocera</taxon>
        <taxon>Anomopoda</taxon>
        <taxon>Daphniidae</taxon>
        <taxon>Daphnia</taxon>
    </lineage>
</organism>
<feature type="active site" description="Glycyl thioester intermediate" evidence="6">
    <location>
        <position position="129"/>
    </location>
</feature>
<dbReference type="GO" id="GO:0030514">
    <property type="term" value="P:negative regulation of BMP signaling pathway"/>
    <property type="evidence" value="ECO:0007669"/>
    <property type="project" value="TreeGrafter"/>
</dbReference>
<protein>
    <recommendedName>
        <fullName evidence="3">HECT-type E3 ubiquitin transferase</fullName>
        <ecNumber evidence="3">2.3.2.26</ecNumber>
    </recommendedName>
</protein>
<evidence type="ECO:0000256" key="6">
    <source>
        <dbReference type="PROSITE-ProRule" id="PRU00104"/>
    </source>
</evidence>
<dbReference type="InterPro" id="IPR035983">
    <property type="entry name" value="Hect_E3_ubiquitin_ligase"/>
</dbReference>
<evidence type="ECO:0000259" key="7">
    <source>
        <dbReference type="PROSITE" id="PS50237"/>
    </source>
</evidence>
<evidence type="ECO:0000256" key="1">
    <source>
        <dbReference type="ARBA" id="ARBA00000885"/>
    </source>
</evidence>
<evidence type="ECO:0000256" key="4">
    <source>
        <dbReference type="ARBA" id="ARBA00022679"/>
    </source>
</evidence>
<proteinExistence type="predicted"/>
<dbReference type="Gene3D" id="3.30.2410.10">
    <property type="entry name" value="Hect, E3 ligase catalytic domain"/>
    <property type="match status" value="1"/>
</dbReference>
<name>A0A164TRF7_9CRUS</name>
<evidence type="ECO:0000256" key="5">
    <source>
        <dbReference type="ARBA" id="ARBA00022786"/>
    </source>
</evidence>
<dbReference type="GO" id="GO:0016567">
    <property type="term" value="P:protein ubiquitination"/>
    <property type="evidence" value="ECO:0007669"/>
    <property type="project" value="TreeGrafter"/>
</dbReference>
<comment type="catalytic activity">
    <reaction evidence="1">
        <text>S-ubiquitinyl-[E2 ubiquitin-conjugating enzyme]-L-cysteine + [acceptor protein]-L-lysine = [E2 ubiquitin-conjugating enzyme]-L-cysteine + N(6)-ubiquitinyl-[acceptor protein]-L-lysine.</text>
        <dbReference type="EC" id="2.3.2.26"/>
    </reaction>
</comment>
<keyword evidence="5 6" id="KW-0833">Ubl conjugation pathway</keyword>
<dbReference type="SUPFAM" id="SSF56204">
    <property type="entry name" value="Hect, E3 ligase catalytic domain"/>
    <property type="match status" value="1"/>
</dbReference>
<comment type="caution">
    <text evidence="8">The sequence shown here is derived from an EMBL/GenBank/DDBJ whole genome shotgun (WGS) entry which is preliminary data.</text>
</comment>
<comment type="pathway">
    <text evidence="2">Protein modification; protein ubiquitination.</text>
</comment>
<sequence>MRGIEQQFLSLQKGFHELIPANLLRPFDERELELLIGGICKIDTADWQANTRLKHCTAETPVVQWFWQIVESYSEELRARLLQFVTGSSRVPLQGFKALQGSTGASGPRLFTIHLIDAPCENLPKAHTCFNRLDLPPYPSYEKMHEKLTQAVEETCGFAVE</sequence>
<dbReference type="GO" id="GO:0005737">
    <property type="term" value="C:cytoplasm"/>
    <property type="evidence" value="ECO:0007669"/>
    <property type="project" value="TreeGrafter"/>
</dbReference>
<reference evidence="8 9" key="1">
    <citation type="submission" date="2016-03" db="EMBL/GenBank/DDBJ databases">
        <title>EvidentialGene: Evidence-directed Construction of Genes on Genomes.</title>
        <authorList>
            <person name="Gilbert D.G."/>
            <person name="Choi J.-H."/>
            <person name="Mockaitis K."/>
            <person name="Colbourne J."/>
            <person name="Pfrender M."/>
        </authorList>
    </citation>
    <scope>NUCLEOTIDE SEQUENCE [LARGE SCALE GENOMIC DNA]</scope>
    <source>
        <strain evidence="8 9">Xinb3</strain>
        <tissue evidence="8">Complete organism</tissue>
    </source>
</reference>
<dbReference type="PROSITE" id="PS50237">
    <property type="entry name" value="HECT"/>
    <property type="match status" value="1"/>
</dbReference>
<evidence type="ECO:0000256" key="2">
    <source>
        <dbReference type="ARBA" id="ARBA00004906"/>
    </source>
</evidence>
<dbReference type="EC" id="2.3.2.26" evidence="3"/>
<dbReference type="FunFam" id="3.30.2410.10:FF:000014">
    <property type="entry name" value="E3 ubiquitin-protein ligase SMURF1"/>
    <property type="match status" value="1"/>
</dbReference>
<dbReference type="STRING" id="35525.A0A164TRF7"/>
<accession>A0A164TRF7</accession>
<dbReference type="Gene3D" id="3.90.1750.10">
    <property type="entry name" value="Hect, E3 ligase catalytic domains"/>
    <property type="match status" value="1"/>
</dbReference>
<dbReference type="SMART" id="SM00119">
    <property type="entry name" value="HECTc"/>
    <property type="match status" value="1"/>
</dbReference>
<dbReference type="OrthoDB" id="8068875at2759"/>
<gene>
    <name evidence="8" type="ORF">APZ42_024794</name>
</gene>
<dbReference type="Pfam" id="PF00632">
    <property type="entry name" value="HECT"/>
    <property type="match status" value="1"/>
</dbReference>
<dbReference type="PANTHER" id="PTHR11254:SF395">
    <property type="entry name" value="E3 UBIQUITIN-PROTEIN LIGASE SMURF1"/>
    <property type="match status" value="1"/>
</dbReference>
<evidence type="ECO:0000256" key="3">
    <source>
        <dbReference type="ARBA" id="ARBA00012485"/>
    </source>
</evidence>
<dbReference type="AlphaFoldDB" id="A0A164TRF7"/>
<dbReference type="GO" id="GO:0061630">
    <property type="term" value="F:ubiquitin protein ligase activity"/>
    <property type="evidence" value="ECO:0007669"/>
    <property type="project" value="UniProtKB-EC"/>
</dbReference>
<keyword evidence="9" id="KW-1185">Reference proteome</keyword>